<reference evidence="4" key="2">
    <citation type="submission" date="2022-06" db="UniProtKB">
        <authorList>
            <consortium name="EnsemblMetazoa"/>
        </authorList>
    </citation>
    <scope>IDENTIFICATION</scope>
    <source>
        <strain evidence="4">DF5081</strain>
    </source>
</reference>
<dbReference type="GO" id="GO:0005634">
    <property type="term" value="C:nucleus"/>
    <property type="evidence" value="ECO:0007669"/>
    <property type="project" value="TreeGrafter"/>
</dbReference>
<dbReference type="PROSITE" id="PS51391">
    <property type="entry name" value="CID"/>
    <property type="match status" value="1"/>
</dbReference>
<keyword evidence="1" id="KW-0694">RNA-binding</keyword>
<dbReference type="GO" id="GO:0003723">
    <property type="term" value="F:RNA binding"/>
    <property type="evidence" value="ECO:0007669"/>
    <property type="project" value="UniProtKB-KW"/>
</dbReference>
<dbReference type="SMART" id="SM00582">
    <property type="entry name" value="RPR"/>
    <property type="match status" value="1"/>
</dbReference>
<feature type="compositionally biased region" description="Basic residues" evidence="2">
    <location>
        <begin position="167"/>
        <end position="177"/>
    </location>
</feature>
<feature type="compositionally biased region" description="Basic and acidic residues" evidence="2">
    <location>
        <begin position="277"/>
        <end position="295"/>
    </location>
</feature>
<dbReference type="Pfam" id="PF04818">
    <property type="entry name" value="CID"/>
    <property type="match status" value="1"/>
</dbReference>
<feature type="region of interest" description="Disordered" evidence="2">
    <location>
        <begin position="264"/>
        <end position="295"/>
    </location>
</feature>
<evidence type="ECO:0000313" key="4">
    <source>
        <dbReference type="EnsemblMetazoa" id="CJA09909.1"/>
    </source>
</evidence>
<dbReference type="SUPFAM" id="SSF48464">
    <property type="entry name" value="ENTH/VHS domain"/>
    <property type="match status" value="1"/>
</dbReference>
<dbReference type="InterPro" id="IPR006569">
    <property type="entry name" value="CID_dom"/>
</dbReference>
<reference evidence="5" key="1">
    <citation type="submission" date="2010-08" db="EMBL/GenBank/DDBJ databases">
        <authorList>
            <consortium name="Caenorhabditis japonica Sequencing Consortium"/>
            <person name="Wilson R.K."/>
        </authorList>
    </citation>
    <scope>NUCLEOTIDE SEQUENCE [LARGE SCALE GENOMIC DNA]</scope>
    <source>
        <strain evidence="5">DF5081</strain>
    </source>
</reference>
<dbReference type="AlphaFoldDB" id="A0A8R1DR23"/>
<name>A0A8R1DR23_CAEJA</name>
<dbReference type="PANTHER" id="PTHR23140">
    <property type="entry name" value="RNA PROCESSING PROTEIN LD23810P"/>
    <property type="match status" value="1"/>
</dbReference>
<dbReference type="Proteomes" id="UP000005237">
    <property type="component" value="Unassembled WGS sequence"/>
</dbReference>
<sequence length="295" mass="33571">MESEILEKFKTELSAVSEKKILSKAKIQSITKAALKAKSNYKHVVYNIERLMAKSNPPQRLSTLYIIDSIIRASKHQLKEKDVFGPRFIKLFDRILDHMLRCGHKEQLKTIRMLNLWMSNRVYPEAEIQPFREKFKNAGVVISFEEVEKAVKGADADMSIYSGTYKKKAGSKSKSDKRHQSSSATAPSLARHDMPTFSLSEEILDGTISEREMMELAQQAKIDGASLLGNNRELLQKVLQVFSSCLKQSISEGDNGNKIQNVLTKDFEYSDDEEDKEKEPEDVEPKKLTHNEVLS</sequence>
<dbReference type="InterPro" id="IPR008942">
    <property type="entry name" value="ENTH_VHS"/>
</dbReference>
<feature type="region of interest" description="Disordered" evidence="2">
    <location>
        <begin position="167"/>
        <end position="192"/>
    </location>
</feature>
<dbReference type="InterPro" id="IPR051485">
    <property type="entry name" value="SR-CTD_assoc_factor"/>
</dbReference>
<dbReference type="Gene3D" id="1.25.40.90">
    <property type="match status" value="1"/>
</dbReference>
<proteinExistence type="predicted"/>
<keyword evidence="5" id="KW-1185">Reference proteome</keyword>
<evidence type="ECO:0000256" key="2">
    <source>
        <dbReference type="SAM" id="MobiDB-lite"/>
    </source>
</evidence>
<dbReference type="PANTHER" id="PTHR23140:SF4">
    <property type="entry name" value="PROTEIN CBR-NRD-1"/>
    <property type="match status" value="1"/>
</dbReference>
<accession>A0A8R1DR23</accession>
<evidence type="ECO:0000259" key="3">
    <source>
        <dbReference type="PROSITE" id="PS51391"/>
    </source>
</evidence>
<organism evidence="4 5">
    <name type="scientific">Caenorhabditis japonica</name>
    <dbReference type="NCBI Taxonomy" id="281687"/>
    <lineage>
        <taxon>Eukaryota</taxon>
        <taxon>Metazoa</taxon>
        <taxon>Ecdysozoa</taxon>
        <taxon>Nematoda</taxon>
        <taxon>Chromadorea</taxon>
        <taxon>Rhabditida</taxon>
        <taxon>Rhabditina</taxon>
        <taxon>Rhabditomorpha</taxon>
        <taxon>Rhabditoidea</taxon>
        <taxon>Rhabditidae</taxon>
        <taxon>Peloderinae</taxon>
        <taxon>Caenorhabditis</taxon>
    </lineage>
</organism>
<evidence type="ECO:0000256" key="1">
    <source>
        <dbReference type="ARBA" id="ARBA00022884"/>
    </source>
</evidence>
<protein>
    <submittedName>
        <fullName evidence="4">CID domain-containing protein</fullName>
    </submittedName>
</protein>
<feature type="domain" description="CID" evidence="3">
    <location>
        <begin position="1"/>
        <end position="139"/>
    </location>
</feature>
<evidence type="ECO:0000313" key="5">
    <source>
        <dbReference type="Proteomes" id="UP000005237"/>
    </source>
</evidence>
<dbReference type="EnsemblMetazoa" id="CJA09909.1">
    <property type="protein sequence ID" value="CJA09909.1"/>
    <property type="gene ID" value="WBGene00129113"/>
</dbReference>